<feature type="region of interest" description="Disordered" evidence="1">
    <location>
        <begin position="143"/>
        <end position="162"/>
    </location>
</feature>
<dbReference type="OrthoDB" id="5877402at2759"/>
<keyword evidence="4" id="KW-1185">Reference proteome</keyword>
<feature type="compositionally biased region" description="Polar residues" evidence="1">
    <location>
        <begin position="150"/>
        <end position="162"/>
    </location>
</feature>
<keyword evidence="2" id="KW-0732">Signal</keyword>
<feature type="signal peptide" evidence="2">
    <location>
        <begin position="1"/>
        <end position="16"/>
    </location>
</feature>
<protein>
    <submittedName>
        <fullName evidence="3">Uncharacterized protein</fullName>
    </submittedName>
</protein>
<organism evidence="3 4">
    <name type="scientific">Caenorhabditis bovis</name>
    <dbReference type="NCBI Taxonomy" id="2654633"/>
    <lineage>
        <taxon>Eukaryota</taxon>
        <taxon>Metazoa</taxon>
        <taxon>Ecdysozoa</taxon>
        <taxon>Nematoda</taxon>
        <taxon>Chromadorea</taxon>
        <taxon>Rhabditida</taxon>
        <taxon>Rhabditina</taxon>
        <taxon>Rhabditomorpha</taxon>
        <taxon>Rhabditoidea</taxon>
        <taxon>Rhabditidae</taxon>
        <taxon>Peloderinae</taxon>
        <taxon>Caenorhabditis</taxon>
    </lineage>
</organism>
<accession>A0A8S1ED24</accession>
<comment type="caution">
    <text evidence="3">The sequence shown here is derived from an EMBL/GenBank/DDBJ whole genome shotgun (WGS) entry which is preliminary data.</text>
</comment>
<gene>
    <name evidence="3" type="ORF">CBOVIS_LOCUS2955</name>
</gene>
<feature type="chain" id="PRO_5035725514" evidence="2">
    <location>
        <begin position="17"/>
        <end position="252"/>
    </location>
</feature>
<proteinExistence type="predicted"/>
<evidence type="ECO:0000313" key="3">
    <source>
        <dbReference type="EMBL" id="CAB3399909.1"/>
    </source>
</evidence>
<name>A0A8S1ED24_9PELO</name>
<reference evidence="3 4" key="1">
    <citation type="submission" date="2020-04" db="EMBL/GenBank/DDBJ databases">
        <authorList>
            <person name="Laetsch R D."/>
            <person name="Stevens L."/>
            <person name="Kumar S."/>
            <person name="Blaxter L. M."/>
        </authorList>
    </citation>
    <scope>NUCLEOTIDE SEQUENCE [LARGE SCALE GENOMIC DNA]</scope>
</reference>
<dbReference type="EMBL" id="CADEPM010000002">
    <property type="protein sequence ID" value="CAB3399909.1"/>
    <property type="molecule type" value="Genomic_DNA"/>
</dbReference>
<sequence>MHSYFIILQLIPLVVCQNPYGPSQLDLYFKLLRSRNLGGFGLLENAATQLETAEKQQLLSGLPPLPMTHEEVIHVLTTEAPTTTAPPTAKPTTAPPPANPFVVNNQPEFPPIPEERLGGTFDDDGNFIQTNKVTPKTRRNVARGARNYRLSDSTSKNLGYSQQYDPQQSRYIRQHNQPQPTRQTYPPLIFRAKSQPKDRDPYLNNLLLEIEEYDDFLDQVQQYKSRYPGAQVPNPYRSLPEGKLPALSTYKS</sequence>
<evidence type="ECO:0000313" key="4">
    <source>
        <dbReference type="Proteomes" id="UP000494206"/>
    </source>
</evidence>
<dbReference type="AlphaFoldDB" id="A0A8S1ED24"/>
<dbReference type="Proteomes" id="UP000494206">
    <property type="component" value="Unassembled WGS sequence"/>
</dbReference>
<feature type="region of interest" description="Disordered" evidence="1">
    <location>
        <begin position="227"/>
        <end position="252"/>
    </location>
</feature>
<evidence type="ECO:0000256" key="1">
    <source>
        <dbReference type="SAM" id="MobiDB-lite"/>
    </source>
</evidence>
<evidence type="ECO:0000256" key="2">
    <source>
        <dbReference type="SAM" id="SignalP"/>
    </source>
</evidence>